<dbReference type="Proteomes" id="UP001195941">
    <property type="component" value="Unassembled WGS sequence"/>
</dbReference>
<proteinExistence type="predicted"/>
<keyword evidence="2" id="KW-1185">Reference proteome</keyword>
<name>A0ABS5HW54_9RHOB</name>
<dbReference type="RefSeq" id="WP_212702799.1">
    <property type="nucleotide sequence ID" value="NZ_JADMKU010000024.1"/>
</dbReference>
<reference evidence="1 2" key="1">
    <citation type="journal article" date="2021" name="Arch. Microbiol.">
        <title>Thalassobius aquimarinus sp. nov., isolated from the Sea of Japan seashore.</title>
        <authorList>
            <person name="Kurilenko V.V."/>
            <person name="Romanenko L.A."/>
            <person name="Chernysheva N.Y."/>
            <person name="Velansky P.V."/>
            <person name="Tekutyeva L.A."/>
            <person name="Isaeva M.P."/>
            <person name="Mikhailov V.V."/>
        </authorList>
    </citation>
    <scope>NUCLEOTIDE SEQUENCE [LARGE SCALE GENOMIC DNA]</scope>
    <source>
        <strain evidence="1 2">KMM 8518</strain>
    </source>
</reference>
<accession>A0ABS5HW54</accession>
<comment type="caution">
    <text evidence="1">The sequence shown here is derived from an EMBL/GenBank/DDBJ whole genome shotgun (WGS) entry which is preliminary data.</text>
</comment>
<evidence type="ECO:0000313" key="2">
    <source>
        <dbReference type="Proteomes" id="UP001195941"/>
    </source>
</evidence>
<organism evidence="1 2">
    <name type="scientific">Thalassovita aquimarina</name>
    <dbReference type="NCBI Taxonomy" id="2785917"/>
    <lineage>
        <taxon>Bacteria</taxon>
        <taxon>Pseudomonadati</taxon>
        <taxon>Pseudomonadota</taxon>
        <taxon>Alphaproteobacteria</taxon>
        <taxon>Rhodobacterales</taxon>
        <taxon>Roseobacteraceae</taxon>
        <taxon>Thalassovita</taxon>
    </lineage>
</organism>
<protein>
    <recommendedName>
        <fullName evidence="3">DUF1272 domain-containing protein</fullName>
    </recommendedName>
</protein>
<evidence type="ECO:0008006" key="3">
    <source>
        <dbReference type="Google" id="ProtNLM"/>
    </source>
</evidence>
<dbReference type="EMBL" id="JADMKU010000024">
    <property type="protein sequence ID" value="MBR9653176.1"/>
    <property type="molecule type" value="Genomic_DNA"/>
</dbReference>
<gene>
    <name evidence="1" type="ORF">IT775_18820</name>
</gene>
<evidence type="ECO:0000313" key="1">
    <source>
        <dbReference type="EMBL" id="MBR9653176.1"/>
    </source>
</evidence>
<sequence>MYKDLHCDGCGTALIAEPEEVWAKAGCGYFCADCLASGVHLTHPACDIARRG</sequence>